<proteinExistence type="predicted"/>
<dbReference type="EMBL" id="JADOUA010000001">
    <property type="protein sequence ID" value="MBG6089819.1"/>
    <property type="molecule type" value="Genomic_DNA"/>
</dbReference>
<organism evidence="3 4">
    <name type="scientific">Actinomadura viridis</name>
    <dbReference type="NCBI Taxonomy" id="58110"/>
    <lineage>
        <taxon>Bacteria</taxon>
        <taxon>Bacillati</taxon>
        <taxon>Actinomycetota</taxon>
        <taxon>Actinomycetes</taxon>
        <taxon>Streptosporangiales</taxon>
        <taxon>Thermomonosporaceae</taxon>
        <taxon>Actinomadura</taxon>
    </lineage>
</organism>
<keyword evidence="4" id="KW-1185">Reference proteome</keyword>
<feature type="chain" id="PRO_5036840320" description="LTD domain-containing protein" evidence="1">
    <location>
        <begin position="28"/>
        <end position="148"/>
    </location>
</feature>
<accession>A0A931DEV6</accession>
<dbReference type="RefSeq" id="WP_197012365.1">
    <property type="nucleotide sequence ID" value="NZ_BAABES010000010.1"/>
</dbReference>
<dbReference type="InterPro" id="IPR036415">
    <property type="entry name" value="Lamin_tail_dom_sf"/>
</dbReference>
<dbReference type="Proteomes" id="UP000614047">
    <property type="component" value="Unassembled WGS sequence"/>
</dbReference>
<reference evidence="3" key="1">
    <citation type="submission" date="2020-11" db="EMBL/GenBank/DDBJ databases">
        <title>Sequencing the genomes of 1000 actinobacteria strains.</title>
        <authorList>
            <person name="Klenk H.-P."/>
        </authorList>
    </citation>
    <scope>NUCLEOTIDE SEQUENCE</scope>
    <source>
        <strain evidence="3">DSM 43175</strain>
    </source>
</reference>
<feature type="domain" description="LTD" evidence="2">
    <location>
        <begin position="22"/>
        <end position="141"/>
    </location>
</feature>
<protein>
    <recommendedName>
        <fullName evidence="2">LTD domain-containing protein</fullName>
    </recommendedName>
</protein>
<dbReference type="InterPro" id="IPR001322">
    <property type="entry name" value="Lamin_tail_dom"/>
</dbReference>
<dbReference type="PROSITE" id="PS51841">
    <property type="entry name" value="LTD"/>
    <property type="match status" value="1"/>
</dbReference>
<dbReference type="SUPFAM" id="SSF74853">
    <property type="entry name" value="Lamin A/C globular tail domain"/>
    <property type="match status" value="1"/>
</dbReference>
<dbReference type="Pfam" id="PF00932">
    <property type="entry name" value="LTD"/>
    <property type="match status" value="1"/>
</dbReference>
<evidence type="ECO:0000313" key="4">
    <source>
        <dbReference type="Proteomes" id="UP000614047"/>
    </source>
</evidence>
<dbReference type="AlphaFoldDB" id="A0A931DEV6"/>
<dbReference type="Gene3D" id="2.60.40.1260">
    <property type="entry name" value="Lamin Tail domain"/>
    <property type="match status" value="1"/>
</dbReference>
<sequence>MRRLIVTGAAAAVAAGGIGLAAAPAEAASAVQIYRVYYNSPGSDTGSNKSLNAEWVQLFNTSKTSRQLKGYKLRDKTGYTYTFGAVTLGGRKSVYVHTGKGSNSAGHRYWGRSWYVWNNTGDTAYLRYPNGTAADSCSWGRSGSSRYC</sequence>
<comment type="caution">
    <text evidence="3">The sequence shown here is derived from an EMBL/GenBank/DDBJ whole genome shotgun (WGS) entry which is preliminary data.</text>
</comment>
<gene>
    <name evidence="3" type="ORF">IW256_003932</name>
</gene>
<keyword evidence="1" id="KW-0732">Signal</keyword>
<evidence type="ECO:0000256" key="1">
    <source>
        <dbReference type="SAM" id="SignalP"/>
    </source>
</evidence>
<evidence type="ECO:0000313" key="3">
    <source>
        <dbReference type="EMBL" id="MBG6089819.1"/>
    </source>
</evidence>
<name>A0A931DEV6_9ACTN</name>
<evidence type="ECO:0000259" key="2">
    <source>
        <dbReference type="PROSITE" id="PS51841"/>
    </source>
</evidence>
<feature type="signal peptide" evidence="1">
    <location>
        <begin position="1"/>
        <end position="27"/>
    </location>
</feature>